<evidence type="ECO:0000313" key="8">
    <source>
        <dbReference type="EMBL" id="WMN07559.1"/>
    </source>
</evidence>
<evidence type="ECO:0000256" key="5">
    <source>
        <dbReference type="PROSITE-ProRule" id="PRU00473"/>
    </source>
</evidence>
<gene>
    <name evidence="8" type="ORF">QYS48_29145</name>
</gene>
<organism evidence="8 9">
    <name type="scientific">Marivirga arenosa</name>
    <dbReference type="NCBI Taxonomy" id="3059076"/>
    <lineage>
        <taxon>Bacteria</taxon>
        <taxon>Pseudomonadati</taxon>
        <taxon>Bacteroidota</taxon>
        <taxon>Cytophagia</taxon>
        <taxon>Cytophagales</taxon>
        <taxon>Marivirgaceae</taxon>
        <taxon>Marivirga</taxon>
    </lineage>
</organism>
<dbReference type="SUPFAM" id="SSF82171">
    <property type="entry name" value="DPP6 N-terminal domain-like"/>
    <property type="match status" value="1"/>
</dbReference>
<dbReference type="InterPro" id="IPR011659">
    <property type="entry name" value="WD40"/>
</dbReference>
<proteinExistence type="predicted"/>
<dbReference type="Gene3D" id="3.30.1330.60">
    <property type="entry name" value="OmpA-like domain"/>
    <property type="match status" value="1"/>
</dbReference>
<dbReference type="Pfam" id="PF07676">
    <property type="entry name" value="PD40"/>
    <property type="match status" value="4"/>
</dbReference>
<dbReference type="Gene3D" id="2.60.40.1120">
    <property type="entry name" value="Carboxypeptidase-like, regulatory domain"/>
    <property type="match status" value="1"/>
</dbReference>
<feature type="domain" description="OmpA-like" evidence="7">
    <location>
        <begin position="553"/>
        <end position="669"/>
    </location>
</feature>
<dbReference type="PROSITE" id="PS50005">
    <property type="entry name" value="TPR"/>
    <property type="match status" value="1"/>
</dbReference>
<keyword evidence="4" id="KW-0802">TPR repeat</keyword>
<dbReference type="Gene3D" id="1.25.40.10">
    <property type="entry name" value="Tetratricopeptide repeat domain"/>
    <property type="match status" value="1"/>
</dbReference>
<dbReference type="EMBL" id="CP129970">
    <property type="protein sequence ID" value="WMN07559.1"/>
    <property type="molecule type" value="Genomic_DNA"/>
</dbReference>
<dbReference type="InterPro" id="IPR006665">
    <property type="entry name" value="OmpA-like"/>
</dbReference>
<dbReference type="PROSITE" id="PS51123">
    <property type="entry name" value="OMPA_2"/>
    <property type="match status" value="1"/>
</dbReference>
<keyword evidence="6" id="KW-0732">Signal</keyword>
<dbReference type="PANTHER" id="PTHR30329">
    <property type="entry name" value="STATOR ELEMENT OF FLAGELLAR MOTOR COMPLEX"/>
    <property type="match status" value="1"/>
</dbReference>
<dbReference type="PANTHER" id="PTHR30329:SF21">
    <property type="entry name" value="LIPOPROTEIN YIAD-RELATED"/>
    <property type="match status" value="1"/>
</dbReference>
<keyword evidence="2 5" id="KW-0472">Membrane</keyword>
<dbReference type="SMART" id="SM00028">
    <property type="entry name" value="TPR"/>
    <property type="match status" value="2"/>
</dbReference>
<dbReference type="CDD" id="cd07185">
    <property type="entry name" value="OmpA_C-like"/>
    <property type="match status" value="1"/>
</dbReference>
<evidence type="ECO:0000256" key="1">
    <source>
        <dbReference type="ARBA" id="ARBA00004442"/>
    </source>
</evidence>
<dbReference type="InterPro" id="IPR011042">
    <property type="entry name" value="6-blade_b-propeller_TolB-like"/>
</dbReference>
<name>A0AA51N7V1_9BACT</name>
<evidence type="ECO:0000259" key="7">
    <source>
        <dbReference type="PROSITE" id="PS51123"/>
    </source>
</evidence>
<dbReference type="Gene3D" id="2.120.10.30">
    <property type="entry name" value="TolB, C-terminal domain"/>
    <property type="match status" value="1"/>
</dbReference>
<comment type="subcellular location">
    <subcellularLocation>
        <location evidence="1">Cell outer membrane</location>
    </subcellularLocation>
</comment>
<evidence type="ECO:0000256" key="6">
    <source>
        <dbReference type="SAM" id="SignalP"/>
    </source>
</evidence>
<dbReference type="RefSeq" id="WP_308357728.1">
    <property type="nucleotide sequence ID" value="NZ_CP129970.2"/>
</dbReference>
<evidence type="ECO:0000256" key="3">
    <source>
        <dbReference type="ARBA" id="ARBA00023237"/>
    </source>
</evidence>
<dbReference type="PRINTS" id="PR01021">
    <property type="entry name" value="OMPADOMAIN"/>
</dbReference>
<dbReference type="GO" id="GO:0009279">
    <property type="term" value="C:cell outer membrane"/>
    <property type="evidence" value="ECO:0007669"/>
    <property type="project" value="UniProtKB-SubCell"/>
</dbReference>
<dbReference type="InterPro" id="IPR036737">
    <property type="entry name" value="OmpA-like_sf"/>
</dbReference>
<accession>A0AA51N7V1</accession>
<dbReference type="SUPFAM" id="SSF103088">
    <property type="entry name" value="OmpA-like"/>
    <property type="match status" value="1"/>
</dbReference>
<dbReference type="InterPro" id="IPR019734">
    <property type="entry name" value="TPR_rpt"/>
</dbReference>
<dbReference type="InterPro" id="IPR011990">
    <property type="entry name" value="TPR-like_helical_dom_sf"/>
</dbReference>
<reference evidence="8" key="1">
    <citation type="submission" date="2023-08" db="EMBL/GenBank/DDBJ databases">
        <title>Comparative genomics and taxonomic characterization of three novel marine species of genus Marivirga.</title>
        <authorList>
            <person name="Muhammad N."/>
            <person name="Kim S.-G."/>
        </authorList>
    </citation>
    <scope>NUCLEOTIDE SEQUENCE [LARGE SCALE GENOMIC DNA]</scope>
    <source>
        <strain evidence="8">ABR2-2</strain>
    </source>
</reference>
<evidence type="ECO:0000313" key="9">
    <source>
        <dbReference type="Proteomes" id="UP001244443"/>
    </source>
</evidence>
<keyword evidence="9" id="KW-1185">Reference proteome</keyword>
<dbReference type="SUPFAM" id="SSF48452">
    <property type="entry name" value="TPR-like"/>
    <property type="match status" value="1"/>
</dbReference>
<protein>
    <submittedName>
        <fullName evidence="8">OmpA family protein</fullName>
    </submittedName>
</protein>
<dbReference type="InterPro" id="IPR006664">
    <property type="entry name" value="OMP_bac"/>
</dbReference>
<dbReference type="Pfam" id="PF00691">
    <property type="entry name" value="OmpA"/>
    <property type="match status" value="1"/>
</dbReference>
<keyword evidence="3" id="KW-0998">Cell outer membrane</keyword>
<evidence type="ECO:0000256" key="4">
    <source>
        <dbReference type="PROSITE-ProRule" id="PRU00339"/>
    </source>
</evidence>
<dbReference type="AlphaFoldDB" id="A0AA51N7V1"/>
<sequence>MLRVKFLLLIIICSSALHAQNFRKSLKRADHYLNINNYSKAIRYYKEALKYKPGNAEATYGLGLSYLFDFKNDEALKELTLVWQLNPDIGNNIEYYLGLAHQYDYNFEEAIKYYRLFGEKKNRNRYEADLQIEECLIADSLYKNPRSVVVENLGQLVNSRYHDYTPALMADGKTLYFTSNRAGSTGGLKLDDGTFYEDIYSSTLQNGQWSKPQKLDRNINGNYHDAIASVSPDGKTLFVYSEEGNGDIYFSNLQDSTWTYPQPLSNKINSIFWETSVSITADGQTLYFTSDRPGGYGGLDIYKITKGEDGEWGTAQNLGPTVNTGASEDAPMIHPDGHTLYFSSSGHDGMGGYDIYYSKLEGDEFQAPVNLGYPINTVYDDNYFVISGDLKHAYYASRKPGGSGMVDIYHVDMEAKIEVEETIQAEVEALPVLVENTEIASEDDIEVEVELPEPEPEAKAVVTVFKGKVLDAKTGLPVGAEVKMVDNKNNSVTAQAFADPQTGEFELIVPQGGNYGVSTSKRGYLFNSINFRLPEFSEYQEIDVSVLLDRAEVGTKMVLKNIFFDIGSSALRTESLGELEVIKDLLMNSPDLRVQINGHTDNVGNSVYNKLLSKKRAQSVVDYLIANGINTERLEAKGFGEEQPLVSNDDEIGGREINRRTEIEILGESQNG</sequence>
<dbReference type="Proteomes" id="UP001244443">
    <property type="component" value="Chromosome"/>
</dbReference>
<dbReference type="InterPro" id="IPR050330">
    <property type="entry name" value="Bact_OuterMem_StrucFunc"/>
</dbReference>
<feature type="repeat" description="TPR" evidence="4">
    <location>
        <begin position="22"/>
        <end position="55"/>
    </location>
</feature>
<feature type="signal peptide" evidence="6">
    <location>
        <begin position="1"/>
        <end position="19"/>
    </location>
</feature>
<evidence type="ECO:0000256" key="2">
    <source>
        <dbReference type="ARBA" id="ARBA00023136"/>
    </source>
</evidence>
<feature type="chain" id="PRO_5041223405" evidence="6">
    <location>
        <begin position="20"/>
        <end position="672"/>
    </location>
</feature>